<feature type="domain" description="AMP-binding enzyme C-terminal" evidence="7">
    <location>
        <begin position="419"/>
        <end position="494"/>
    </location>
</feature>
<dbReference type="Pfam" id="PF13193">
    <property type="entry name" value="AMP-binding_C"/>
    <property type="match status" value="1"/>
</dbReference>
<dbReference type="Pfam" id="PF00501">
    <property type="entry name" value="AMP-binding"/>
    <property type="match status" value="1"/>
</dbReference>
<evidence type="ECO:0000313" key="9">
    <source>
        <dbReference type="Proteomes" id="UP000319148"/>
    </source>
</evidence>
<evidence type="ECO:0000256" key="3">
    <source>
        <dbReference type="ARBA" id="ARBA00051915"/>
    </source>
</evidence>
<dbReference type="PANTHER" id="PTHR43767">
    <property type="entry name" value="LONG-CHAIN-FATTY-ACID--COA LIGASE"/>
    <property type="match status" value="1"/>
</dbReference>
<dbReference type="AlphaFoldDB" id="A0A501PFQ3"/>
<organism evidence="8 9">
    <name type="scientific">Emcibacter nanhaiensis</name>
    <dbReference type="NCBI Taxonomy" id="1505037"/>
    <lineage>
        <taxon>Bacteria</taxon>
        <taxon>Pseudomonadati</taxon>
        <taxon>Pseudomonadota</taxon>
        <taxon>Alphaproteobacteria</taxon>
        <taxon>Emcibacterales</taxon>
        <taxon>Emcibacteraceae</taxon>
        <taxon>Emcibacter</taxon>
    </lineage>
</organism>
<dbReference type="PANTHER" id="PTHR43767:SF7">
    <property type="entry name" value="MEDIUM_LONG-CHAIN-FATTY-ACID--COA LIGASE FADD8"/>
    <property type="match status" value="1"/>
</dbReference>
<dbReference type="InterPro" id="IPR000873">
    <property type="entry name" value="AMP-dep_synth/lig_dom"/>
</dbReference>
<proteinExistence type="inferred from homology"/>
<evidence type="ECO:0000256" key="2">
    <source>
        <dbReference type="ARBA" id="ARBA00022598"/>
    </source>
</evidence>
<protein>
    <recommendedName>
        <fullName evidence="5">3-methylmercaptopropionyl-CoA ligase</fullName>
        <ecNumber evidence="4">6.2.1.44</ecNumber>
    </recommendedName>
</protein>
<dbReference type="Proteomes" id="UP000319148">
    <property type="component" value="Unassembled WGS sequence"/>
</dbReference>
<sequence>MNIVSLFDRGASFGSDKTYLVCGENRITYGEAQNISHKIATALKDIALGKGNHGAVLSPNSHLAWLTTLGLWRAGLAWVPLNPRNPIADNLDLIDRFDVDILFFHSSFLPAIAQIRDQLSDELTLVCLDEENEFPSLQAWLADADDAPYPHTAGAEDLAMIMPTGGTTGKSKGVMLSHRNLLNFAANYMLNTPYFDERPVNLAAAPMTHTAGVLTMPAAARGGKIVILEKPDPALMLETVECERVTEFFLPPTVIYRLLQQDDITERNFSSLRYFIYGAAPMSTDKLRRAIDTFGPVMTQFYGQSEAPGAISCLTKEAHESANEQILSSCGHPSPLVSVTIRDSKGNQLPVGETGEICVLGDLVMKGYYKDPDKTADAIQDEWLYTGDIGHLDIDGCLHITDRAKDMIITGGFNVYPSEVEQVIWGHPSIQDCAVIGIPDGEWGERVHAVIELNPGAKLEAEELITLCKEKLGSVKAPKSVEFMNSLPRSAAGKVLKRQLRVPYWASQEKAI</sequence>
<dbReference type="Gene3D" id="3.40.50.12780">
    <property type="entry name" value="N-terminal domain of ligase-like"/>
    <property type="match status" value="1"/>
</dbReference>
<dbReference type="InterPro" id="IPR025110">
    <property type="entry name" value="AMP-bd_C"/>
</dbReference>
<comment type="similarity">
    <text evidence="1">Belongs to the ATP-dependent AMP-binding enzyme family.</text>
</comment>
<dbReference type="RefSeq" id="WP_139941174.1">
    <property type="nucleotide sequence ID" value="NZ_JBHSYP010000006.1"/>
</dbReference>
<dbReference type="InterPro" id="IPR045851">
    <property type="entry name" value="AMP-bd_C_sf"/>
</dbReference>
<accession>A0A501PFQ3</accession>
<name>A0A501PFQ3_9PROT</name>
<dbReference type="PROSITE" id="PS00455">
    <property type="entry name" value="AMP_BINDING"/>
    <property type="match status" value="1"/>
</dbReference>
<evidence type="ECO:0000256" key="1">
    <source>
        <dbReference type="ARBA" id="ARBA00006432"/>
    </source>
</evidence>
<dbReference type="InterPro" id="IPR042099">
    <property type="entry name" value="ANL_N_sf"/>
</dbReference>
<evidence type="ECO:0000259" key="7">
    <source>
        <dbReference type="Pfam" id="PF13193"/>
    </source>
</evidence>
<dbReference type="EMBL" id="VFIY01000014">
    <property type="protein sequence ID" value="TPD59260.1"/>
    <property type="molecule type" value="Genomic_DNA"/>
</dbReference>
<dbReference type="GO" id="GO:0016877">
    <property type="term" value="F:ligase activity, forming carbon-sulfur bonds"/>
    <property type="evidence" value="ECO:0007669"/>
    <property type="project" value="UniProtKB-ARBA"/>
</dbReference>
<dbReference type="EC" id="6.2.1.44" evidence="4"/>
<evidence type="ECO:0000256" key="4">
    <source>
        <dbReference type="ARBA" id="ARBA00066616"/>
    </source>
</evidence>
<comment type="caution">
    <text evidence="8">The sequence shown here is derived from an EMBL/GenBank/DDBJ whole genome shotgun (WGS) entry which is preliminary data.</text>
</comment>
<evidence type="ECO:0000259" key="6">
    <source>
        <dbReference type="Pfam" id="PF00501"/>
    </source>
</evidence>
<comment type="catalytic activity">
    <reaction evidence="3">
        <text>3-(methylsulfanyl)propanoate + ATP + CoA = 3-(methylsulfanyl)propanoyl-CoA + AMP + diphosphate</text>
        <dbReference type="Rhea" id="RHEA:43052"/>
        <dbReference type="ChEBI" id="CHEBI:30616"/>
        <dbReference type="ChEBI" id="CHEBI:33019"/>
        <dbReference type="ChEBI" id="CHEBI:49016"/>
        <dbReference type="ChEBI" id="CHEBI:57287"/>
        <dbReference type="ChEBI" id="CHEBI:82815"/>
        <dbReference type="ChEBI" id="CHEBI:456215"/>
        <dbReference type="EC" id="6.2.1.44"/>
    </reaction>
    <physiologicalReaction direction="left-to-right" evidence="3">
        <dbReference type="Rhea" id="RHEA:43053"/>
    </physiologicalReaction>
</comment>
<keyword evidence="2 8" id="KW-0436">Ligase</keyword>
<gene>
    <name evidence="8" type="ORF">FIV46_10710</name>
</gene>
<feature type="domain" description="AMP-dependent synthetase/ligase" evidence="6">
    <location>
        <begin position="12"/>
        <end position="369"/>
    </location>
</feature>
<dbReference type="SUPFAM" id="SSF56801">
    <property type="entry name" value="Acetyl-CoA synthetase-like"/>
    <property type="match status" value="1"/>
</dbReference>
<evidence type="ECO:0000313" key="8">
    <source>
        <dbReference type="EMBL" id="TPD59260.1"/>
    </source>
</evidence>
<dbReference type="Gene3D" id="3.30.300.30">
    <property type="match status" value="1"/>
</dbReference>
<dbReference type="InterPro" id="IPR050237">
    <property type="entry name" value="ATP-dep_AMP-bd_enzyme"/>
</dbReference>
<reference evidence="9" key="1">
    <citation type="submission" date="2019-06" db="EMBL/GenBank/DDBJ databases">
        <title>The complete genome of Emcibacter congregatus ZYLT.</title>
        <authorList>
            <person name="Zhao Z."/>
        </authorList>
    </citation>
    <scope>NUCLEOTIDE SEQUENCE [LARGE SCALE GENOMIC DNA]</scope>
    <source>
        <strain evidence="9">MCCC 1A06723</strain>
    </source>
</reference>
<keyword evidence="9" id="KW-1185">Reference proteome</keyword>
<evidence type="ECO:0000256" key="5">
    <source>
        <dbReference type="ARBA" id="ARBA00067668"/>
    </source>
</evidence>
<dbReference type="InterPro" id="IPR020845">
    <property type="entry name" value="AMP-binding_CS"/>
</dbReference>
<dbReference type="OrthoDB" id="9803968at2"/>
<dbReference type="FunFam" id="3.30.300.30:FF:000008">
    <property type="entry name" value="2,3-dihydroxybenzoate-AMP ligase"/>
    <property type="match status" value="1"/>
</dbReference>